<dbReference type="NCBIfam" id="TIGR01852">
    <property type="entry name" value="lipid_A_lpxA"/>
    <property type="match status" value="1"/>
</dbReference>
<dbReference type="InterPro" id="IPR037157">
    <property type="entry name" value="Acetyltransf_C_sf"/>
</dbReference>
<dbReference type="InterPro" id="IPR018357">
    <property type="entry name" value="Hexapep_transf_CS"/>
</dbReference>
<dbReference type="GO" id="GO:0008780">
    <property type="term" value="F:acyl-[acyl-carrier-protein]-UDP-N-acetylglucosamine O-acyltransferase activity"/>
    <property type="evidence" value="ECO:0007669"/>
    <property type="project" value="InterPro"/>
</dbReference>
<proteinExistence type="predicted"/>
<dbReference type="InterPro" id="IPR029098">
    <property type="entry name" value="Acetyltransf_C"/>
</dbReference>
<dbReference type="GO" id="GO:0009245">
    <property type="term" value="P:lipid A biosynthetic process"/>
    <property type="evidence" value="ECO:0007669"/>
    <property type="project" value="UniProtKB-KW"/>
</dbReference>
<dbReference type="Pfam" id="PF13720">
    <property type="entry name" value="Acetyltransf_11"/>
    <property type="match status" value="1"/>
</dbReference>
<keyword evidence="4 9" id="KW-0808">Transferase</keyword>
<keyword evidence="3" id="KW-0441">Lipid A biosynthesis</keyword>
<reference evidence="10" key="1">
    <citation type="submission" date="2017-09" db="EMBL/GenBank/DDBJ databases">
        <title>Depth-based differentiation of microbial function through sediment-hosted aquifers and enrichment of novel symbionts in the deep terrestrial subsurface.</title>
        <authorList>
            <person name="Probst A.J."/>
            <person name="Ladd B."/>
            <person name="Jarett J.K."/>
            <person name="Geller-Mcgrath D.E."/>
            <person name="Sieber C.M.K."/>
            <person name="Emerson J.B."/>
            <person name="Anantharaman K."/>
            <person name="Thomas B.C."/>
            <person name="Malmstrom R."/>
            <person name="Stieglmeier M."/>
            <person name="Klingl A."/>
            <person name="Woyke T."/>
            <person name="Ryan C.M."/>
            <person name="Banfield J.F."/>
        </authorList>
    </citation>
    <scope>NUCLEOTIDE SEQUENCE [LARGE SCALE GENOMIC DNA]</scope>
</reference>
<dbReference type="PANTHER" id="PTHR43480:SF1">
    <property type="entry name" value="ACYL-[ACYL-CARRIER-PROTEIN]--UDP-N-ACETYLGLUCOSAMINE O-ACYLTRANSFERASE, MITOCHONDRIAL-RELATED"/>
    <property type="match status" value="1"/>
</dbReference>
<organism evidence="9 10">
    <name type="scientific">bacterium (Candidatus Ratteibacteria) CG01_land_8_20_14_3_00_40_19</name>
    <dbReference type="NCBI Taxonomy" id="2014290"/>
    <lineage>
        <taxon>Bacteria</taxon>
        <taxon>Candidatus Ratteibacteria</taxon>
    </lineage>
</organism>
<evidence type="ECO:0000313" key="9">
    <source>
        <dbReference type="EMBL" id="PIV63946.1"/>
    </source>
</evidence>
<evidence type="ECO:0000256" key="3">
    <source>
        <dbReference type="ARBA" id="ARBA00022556"/>
    </source>
</evidence>
<evidence type="ECO:0000256" key="4">
    <source>
        <dbReference type="ARBA" id="ARBA00022679"/>
    </source>
</evidence>
<evidence type="ECO:0000313" key="10">
    <source>
        <dbReference type="Proteomes" id="UP000228886"/>
    </source>
</evidence>
<evidence type="ECO:0000256" key="7">
    <source>
        <dbReference type="ARBA" id="ARBA00023315"/>
    </source>
</evidence>
<dbReference type="NCBIfam" id="NF003657">
    <property type="entry name" value="PRK05289.1"/>
    <property type="match status" value="1"/>
</dbReference>
<feature type="domain" description="UDP N-acetylglucosamine O-acyltransferase C-terminal" evidence="8">
    <location>
        <begin position="176"/>
        <end position="256"/>
    </location>
</feature>
<evidence type="ECO:0000256" key="5">
    <source>
        <dbReference type="ARBA" id="ARBA00022737"/>
    </source>
</evidence>
<protein>
    <submittedName>
        <fullName evidence="9">Acyl-[acyl-carrier-protein]--UDP-N-acetylglucosamine O-acyltransferase</fullName>
    </submittedName>
</protein>
<dbReference type="PANTHER" id="PTHR43480">
    <property type="entry name" value="ACYL-[ACYL-CARRIER-PROTEIN]--UDP-N-ACETYLGLUCOSAMINE O-ACYLTRANSFERASE"/>
    <property type="match status" value="1"/>
</dbReference>
<dbReference type="EMBL" id="PETL01000225">
    <property type="protein sequence ID" value="PIV63946.1"/>
    <property type="molecule type" value="Genomic_DNA"/>
</dbReference>
<keyword evidence="7 9" id="KW-0012">Acyltransferase</keyword>
<dbReference type="SUPFAM" id="SSF51161">
    <property type="entry name" value="Trimeric LpxA-like enzymes"/>
    <property type="match status" value="1"/>
</dbReference>
<sequence length="258" mass="28194">MLEMIHSTAIVSPKAELGSGVEVGAYSVIGENVKIGRGTKIGIRVLINGYTSIGKDCQIFTGAVIGSPPQDLKYKKKKSYVRIGDNNTIREYSTINPATDEEKETKIGNNNFIMAYSHIAHNCLLEDEIITANCTTLAGYVHLEKACIIGGLVAIHQFCRVGRYAIIGGCSKVTQDILPFSLTDGHPARPYGINKLGLKRHNFSPESIRTLNKAFFYLLGAKLNTSQAIKKIKETLPATSEIEYLLNFISSAERGIAK</sequence>
<gene>
    <name evidence="9" type="ORF">COS11_04760</name>
</gene>
<evidence type="ECO:0000256" key="1">
    <source>
        <dbReference type="ARBA" id="ARBA00022490"/>
    </source>
</evidence>
<dbReference type="GO" id="GO:0016020">
    <property type="term" value="C:membrane"/>
    <property type="evidence" value="ECO:0007669"/>
    <property type="project" value="GOC"/>
</dbReference>
<comment type="caution">
    <text evidence="9">The sequence shown here is derived from an EMBL/GenBank/DDBJ whole genome shotgun (WGS) entry which is preliminary data.</text>
</comment>
<evidence type="ECO:0000256" key="6">
    <source>
        <dbReference type="ARBA" id="ARBA00023098"/>
    </source>
</evidence>
<dbReference type="InterPro" id="IPR001451">
    <property type="entry name" value="Hexapep"/>
</dbReference>
<dbReference type="Gene3D" id="2.160.10.10">
    <property type="entry name" value="Hexapeptide repeat proteins"/>
    <property type="match status" value="1"/>
</dbReference>
<keyword evidence="2" id="KW-0444">Lipid biosynthesis</keyword>
<keyword evidence="1" id="KW-0963">Cytoplasm</keyword>
<dbReference type="InterPro" id="IPR010137">
    <property type="entry name" value="Lipid_A_LpxA"/>
</dbReference>
<dbReference type="CDD" id="cd03351">
    <property type="entry name" value="LbH_UDP-GlcNAc_AT"/>
    <property type="match status" value="1"/>
</dbReference>
<dbReference type="PIRSF" id="PIRSF000456">
    <property type="entry name" value="UDP-GlcNAc_acltr"/>
    <property type="match status" value="1"/>
</dbReference>
<dbReference type="Pfam" id="PF00132">
    <property type="entry name" value="Hexapep"/>
    <property type="match status" value="1"/>
</dbReference>
<evidence type="ECO:0000256" key="2">
    <source>
        <dbReference type="ARBA" id="ARBA00022516"/>
    </source>
</evidence>
<dbReference type="PROSITE" id="PS00101">
    <property type="entry name" value="HEXAPEP_TRANSFERASES"/>
    <property type="match status" value="1"/>
</dbReference>
<dbReference type="AlphaFoldDB" id="A0A2M7E870"/>
<dbReference type="Gene3D" id="1.20.1180.10">
    <property type="entry name" value="Udp N-acetylglucosamine O-acyltransferase, C-terminal domain"/>
    <property type="match status" value="1"/>
</dbReference>
<keyword evidence="5" id="KW-0677">Repeat</keyword>
<keyword evidence="6" id="KW-0443">Lipid metabolism</keyword>
<accession>A0A2M7E870</accession>
<name>A0A2M7E870_9BACT</name>
<evidence type="ECO:0000259" key="8">
    <source>
        <dbReference type="Pfam" id="PF13720"/>
    </source>
</evidence>
<dbReference type="Proteomes" id="UP000228886">
    <property type="component" value="Unassembled WGS sequence"/>
</dbReference>
<dbReference type="InterPro" id="IPR011004">
    <property type="entry name" value="Trimer_LpxA-like_sf"/>
</dbReference>